<evidence type="ECO:0000256" key="1">
    <source>
        <dbReference type="SAM" id="Phobius"/>
    </source>
</evidence>
<protein>
    <submittedName>
        <fullName evidence="2">Uncharacterized protein</fullName>
    </submittedName>
</protein>
<evidence type="ECO:0000313" key="3">
    <source>
        <dbReference type="Proteomes" id="UP001382455"/>
    </source>
</evidence>
<reference evidence="2 3" key="1">
    <citation type="submission" date="2023-12" db="EMBL/GenBank/DDBJ databases">
        <title>Friends and Foes: Symbiotic and Algicidal bacterial influence on Karenia brevis blooms.</title>
        <authorList>
            <person name="Fei C."/>
            <person name="Mohamed A.R."/>
            <person name="Booker A."/>
            <person name="Arshad M."/>
            <person name="Klass S."/>
            <person name="Ahn S."/>
            <person name="Gilbert P.M."/>
            <person name="Heil C.A."/>
            <person name="Martinez J.M."/>
            <person name="Amin S.A."/>
        </authorList>
    </citation>
    <scope>NUCLEOTIDE SEQUENCE [LARGE SCALE GENOMIC DNA]</scope>
    <source>
        <strain evidence="2 3">CE15</strain>
    </source>
</reference>
<accession>A0ABU8ERT0</accession>
<feature type="transmembrane region" description="Helical" evidence="1">
    <location>
        <begin position="36"/>
        <end position="57"/>
    </location>
</feature>
<name>A0ABU8ERT0_9GAMM</name>
<keyword evidence="1" id="KW-0812">Transmembrane</keyword>
<feature type="transmembrane region" description="Helical" evidence="1">
    <location>
        <begin position="106"/>
        <end position="125"/>
    </location>
</feature>
<keyword evidence="1" id="KW-1133">Transmembrane helix</keyword>
<organism evidence="2 3">
    <name type="scientific">Pseudoalteromonas spongiae</name>
    <dbReference type="NCBI Taxonomy" id="298657"/>
    <lineage>
        <taxon>Bacteria</taxon>
        <taxon>Pseudomonadati</taxon>
        <taxon>Pseudomonadota</taxon>
        <taxon>Gammaproteobacteria</taxon>
        <taxon>Alteromonadales</taxon>
        <taxon>Pseudoalteromonadaceae</taxon>
        <taxon>Pseudoalteromonas</taxon>
    </lineage>
</organism>
<dbReference type="EMBL" id="JBAWKS010000001">
    <property type="protein sequence ID" value="MEI4549680.1"/>
    <property type="molecule type" value="Genomic_DNA"/>
</dbReference>
<sequence length="139" mass="16003">MKINPYTYIYYHIYKLMGKTSDLGWFGVAQYWRASVVLIVLSLWVIGGGLAFIASLFKWDLSTQYPFEAAFITGVFGAIFNYFLFHRNDNGKKIISMYEKLPKRTNYIGGLLVLLGVLLCSWLVIESFQMYGEVAKKLK</sequence>
<feature type="transmembrane region" description="Helical" evidence="1">
    <location>
        <begin position="69"/>
        <end position="85"/>
    </location>
</feature>
<gene>
    <name evidence="2" type="ORF">WAE96_08215</name>
</gene>
<evidence type="ECO:0000313" key="2">
    <source>
        <dbReference type="EMBL" id="MEI4549680.1"/>
    </source>
</evidence>
<dbReference type="Proteomes" id="UP001382455">
    <property type="component" value="Unassembled WGS sequence"/>
</dbReference>
<comment type="caution">
    <text evidence="2">The sequence shown here is derived from an EMBL/GenBank/DDBJ whole genome shotgun (WGS) entry which is preliminary data.</text>
</comment>
<keyword evidence="3" id="KW-1185">Reference proteome</keyword>
<proteinExistence type="predicted"/>
<dbReference type="RefSeq" id="WP_336435142.1">
    <property type="nucleotide sequence ID" value="NZ_JBAWKS010000001.1"/>
</dbReference>
<keyword evidence="1" id="KW-0472">Membrane</keyword>